<proteinExistence type="predicted"/>
<dbReference type="PANTHER" id="PTHR43065:SF48">
    <property type="entry name" value="HISTIDINE KINASE"/>
    <property type="match status" value="1"/>
</dbReference>
<dbReference type="CDD" id="cd00038">
    <property type="entry name" value="CAP_ED"/>
    <property type="match status" value="1"/>
</dbReference>
<dbReference type="PANTHER" id="PTHR43065">
    <property type="entry name" value="SENSOR HISTIDINE KINASE"/>
    <property type="match status" value="1"/>
</dbReference>
<dbReference type="InterPro" id="IPR014710">
    <property type="entry name" value="RmlC-like_jellyroll"/>
</dbReference>
<dbReference type="InterPro" id="IPR005467">
    <property type="entry name" value="His_kinase_dom"/>
</dbReference>
<protein>
    <recommendedName>
        <fullName evidence="2">histidine kinase</fullName>
        <ecNumber evidence="2">2.7.13.3</ecNumber>
    </recommendedName>
</protein>
<evidence type="ECO:0000259" key="5">
    <source>
        <dbReference type="PROSITE" id="PS50109"/>
    </source>
</evidence>
<organism evidence="6 7">
    <name type="scientific">Nibrella viscosa</name>
    <dbReference type="NCBI Taxonomy" id="1084524"/>
    <lineage>
        <taxon>Bacteria</taxon>
        <taxon>Pseudomonadati</taxon>
        <taxon>Bacteroidota</taxon>
        <taxon>Cytophagia</taxon>
        <taxon>Cytophagales</taxon>
        <taxon>Spirosomataceae</taxon>
        <taxon>Nibrella</taxon>
    </lineage>
</organism>
<dbReference type="Gene3D" id="1.10.287.130">
    <property type="match status" value="1"/>
</dbReference>
<evidence type="ECO:0000313" key="6">
    <source>
        <dbReference type="EMBL" id="GAA4412008.1"/>
    </source>
</evidence>
<dbReference type="InterPro" id="IPR018490">
    <property type="entry name" value="cNMP-bd_dom_sf"/>
</dbReference>
<dbReference type="Gene3D" id="2.60.120.10">
    <property type="entry name" value="Jelly Rolls"/>
    <property type="match status" value="1"/>
</dbReference>
<keyword evidence="6" id="KW-0547">Nucleotide-binding</keyword>
<dbReference type="Proteomes" id="UP001500936">
    <property type="component" value="Unassembled WGS sequence"/>
</dbReference>
<dbReference type="InterPro" id="IPR036097">
    <property type="entry name" value="HisK_dim/P_sf"/>
</dbReference>
<dbReference type="Pfam" id="PF02518">
    <property type="entry name" value="HATPase_c"/>
    <property type="match status" value="1"/>
</dbReference>
<evidence type="ECO:0000256" key="3">
    <source>
        <dbReference type="ARBA" id="ARBA00022553"/>
    </source>
</evidence>
<dbReference type="RefSeq" id="WP_345269561.1">
    <property type="nucleotide sequence ID" value="NZ_BAABHB010000009.1"/>
</dbReference>
<dbReference type="SUPFAM" id="SSF55874">
    <property type="entry name" value="ATPase domain of HSP90 chaperone/DNA topoisomerase II/histidine kinase"/>
    <property type="match status" value="1"/>
</dbReference>
<feature type="domain" description="Histidine kinase" evidence="5">
    <location>
        <begin position="236"/>
        <end position="459"/>
    </location>
</feature>
<reference evidence="7" key="1">
    <citation type="journal article" date="2019" name="Int. J. Syst. Evol. Microbiol.">
        <title>The Global Catalogue of Microorganisms (GCM) 10K type strain sequencing project: providing services to taxonomists for standard genome sequencing and annotation.</title>
        <authorList>
            <consortium name="The Broad Institute Genomics Platform"/>
            <consortium name="The Broad Institute Genome Sequencing Center for Infectious Disease"/>
            <person name="Wu L."/>
            <person name="Ma J."/>
        </authorList>
    </citation>
    <scope>NUCLEOTIDE SEQUENCE [LARGE SCALE GENOMIC DNA]</scope>
    <source>
        <strain evidence="7">JCM 17925</strain>
    </source>
</reference>
<dbReference type="EMBL" id="BAABHB010000009">
    <property type="protein sequence ID" value="GAA4412008.1"/>
    <property type="molecule type" value="Genomic_DNA"/>
</dbReference>
<comment type="catalytic activity">
    <reaction evidence="1">
        <text>ATP + protein L-histidine = ADP + protein N-phospho-L-histidine.</text>
        <dbReference type="EC" id="2.7.13.3"/>
    </reaction>
</comment>
<dbReference type="InterPro" id="IPR036890">
    <property type="entry name" value="HATPase_C_sf"/>
</dbReference>
<dbReference type="PRINTS" id="PR00344">
    <property type="entry name" value="BCTRLSENSOR"/>
</dbReference>
<dbReference type="PROSITE" id="PS50042">
    <property type="entry name" value="CNMP_BINDING_3"/>
    <property type="match status" value="1"/>
</dbReference>
<feature type="domain" description="Cyclic nucleotide-binding" evidence="4">
    <location>
        <begin position="12"/>
        <end position="130"/>
    </location>
</feature>
<dbReference type="GO" id="GO:0005524">
    <property type="term" value="F:ATP binding"/>
    <property type="evidence" value="ECO:0007669"/>
    <property type="project" value="UniProtKB-KW"/>
</dbReference>
<dbReference type="InterPro" id="IPR003661">
    <property type="entry name" value="HisK_dim/P_dom"/>
</dbReference>
<evidence type="ECO:0000313" key="7">
    <source>
        <dbReference type="Proteomes" id="UP001500936"/>
    </source>
</evidence>
<dbReference type="PROSITE" id="PS50109">
    <property type="entry name" value="HIS_KIN"/>
    <property type="match status" value="1"/>
</dbReference>
<keyword evidence="3" id="KW-0597">Phosphoprotein</keyword>
<dbReference type="Gene3D" id="3.30.565.10">
    <property type="entry name" value="Histidine kinase-like ATPase, C-terminal domain"/>
    <property type="match status" value="1"/>
</dbReference>
<keyword evidence="6" id="KW-0067">ATP-binding</keyword>
<comment type="caution">
    <text evidence="6">The sequence shown here is derived from an EMBL/GenBank/DDBJ whole genome shotgun (WGS) entry which is preliminary data.</text>
</comment>
<dbReference type="EC" id="2.7.13.3" evidence="2"/>
<gene>
    <name evidence="6" type="ORF">GCM10023187_38520</name>
</gene>
<evidence type="ECO:0000256" key="1">
    <source>
        <dbReference type="ARBA" id="ARBA00000085"/>
    </source>
</evidence>
<dbReference type="InterPro" id="IPR004358">
    <property type="entry name" value="Sig_transdc_His_kin-like_C"/>
</dbReference>
<dbReference type="SMART" id="SM00387">
    <property type="entry name" value="HATPase_c"/>
    <property type="match status" value="1"/>
</dbReference>
<keyword evidence="7" id="KW-1185">Reference proteome</keyword>
<dbReference type="InterPro" id="IPR003594">
    <property type="entry name" value="HATPase_dom"/>
</dbReference>
<evidence type="ECO:0000259" key="4">
    <source>
        <dbReference type="PROSITE" id="PS50042"/>
    </source>
</evidence>
<accession>A0ABP8KPQ8</accession>
<dbReference type="SUPFAM" id="SSF47384">
    <property type="entry name" value="Homodimeric domain of signal transducing histidine kinase"/>
    <property type="match status" value="1"/>
</dbReference>
<evidence type="ECO:0000256" key="2">
    <source>
        <dbReference type="ARBA" id="ARBA00012438"/>
    </source>
</evidence>
<name>A0ABP8KPQ8_9BACT</name>
<sequence length="459" mass="50584">MDMLAALRQFPAFAAVPDEQLQWVIDHSEEQTFADNAVIRMPGDPADHMLLILEGKIRVDSAMGNAGDELIFEPTTVTGVLPFSRLKNAISRWCAIGNVRWLALHRSNLRAMVKECYELTEALVHQMTTRVRDFTRQTQQNEKLASLGRLSAGLAHELNNPVAAVIRSADALQHQMKATPERFKAVLAVHLSEAESETINEVMFRHLGQKPAPLSMLERSSREDELVDWLDDHNIPDAFELAEPLAEFSFEASDLDDLAGAINEESLPAVLGWIVSNLVTEKLVIEIAEASQRISGLVGAIKSYSHMDRGSGKEPVRLAEGIHSTLALLNHKLKSKHIEVEVKLPNDLPEINGWPGELNQVWTNLIDNAIDAMADGGRLEISSEKDREFVVTRVADNGPGIPPEIKDKIFDPFFTTKGVGQGTGLGLDIVQGIVRHHNGSIKVNSQPGCTEFCVCIPIS</sequence>
<dbReference type="SUPFAM" id="SSF51206">
    <property type="entry name" value="cAMP-binding domain-like"/>
    <property type="match status" value="1"/>
</dbReference>
<dbReference type="InterPro" id="IPR000595">
    <property type="entry name" value="cNMP-bd_dom"/>
</dbReference>
<dbReference type="CDD" id="cd00082">
    <property type="entry name" value="HisKA"/>
    <property type="match status" value="1"/>
</dbReference>